<dbReference type="Proteomes" id="UP000694844">
    <property type="component" value="Chromosome 7"/>
</dbReference>
<reference evidence="3" key="1">
    <citation type="submission" date="2025-08" db="UniProtKB">
        <authorList>
            <consortium name="RefSeq"/>
        </authorList>
    </citation>
    <scope>IDENTIFICATION</scope>
    <source>
        <tissue evidence="3">Whole sample</tissue>
    </source>
</reference>
<dbReference type="InterPro" id="IPR029021">
    <property type="entry name" value="Prot-tyrosine_phosphatase-like"/>
</dbReference>
<keyword evidence="1" id="KW-0812">Transmembrane</keyword>
<evidence type="ECO:0000313" key="2">
    <source>
        <dbReference type="Proteomes" id="UP000694844"/>
    </source>
</evidence>
<dbReference type="AlphaFoldDB" id="A0A8B8AUU8"/>
<sequence length="212" mass="23618">MEGECVSGKKYCNGNLEPGESYSIRYSVCTDGGCLESDFSETFTTAANLTPVIAGSISVVTLVVIAIIFVIVVVRKKRMGITRSNSSNYENTVQMAVFKDKMNRQTITTNASAYLVQVCSDDAVNKEFQEMFTQKQQTSHEYKIENDKKKHPSIKTIGYCRLPGFSSKTEYLCSAHPSQDMVKDFLNLIVNDNVMTIVMIICKDELVLSLIS</sequence>
<keyword evidence="1" id="KW-0472">Membrane</keyword>
<feature type="transmembrane region" description="Helical" evidence="1">
    <location>
        <begin position="52"/>
        <end position="74"/>
    </location>
</feature>
<organism evidence="2 3">
    <name type="scientific">Crassostrea virginica</name>
    <name type="common">Eastern oyster</name>
    <dbReference type="NCBI Taxonomy" id="6565"/>
    <lineage>
        <taxon>Eukaryota</taxon>
        <taxon>Metazoa</taxon>
        <taxon>Spiralia</taxon>
        <taxon>Lophotrochozoa</taxon>
        <taxon>Mollusca</taxon>
        <taxon>Bivalvia</taxon>
        <taxon>Autobranchia</taxon>
        <taxon>Pteriomorphia</taxon>
        <taxon>Ostreida</taxon>
        <taxon>Ostreoidea</taxon>
        <taxon>Ostreidae</taxon>
        <taxon>Crassostrea</taxon>
    </lineage>
</organism>
<evidence type="ECO:0000313" key="3">
    <source>
        <dbReference type="RefSeq" id="XP_022294970.1"/>
    </source>
</evidence>
<accession>A0A8B8AUU8</accession>
<name>A0A8B8AUU8_CRAVI</name>
<keyword evidence="1" id="KW-1133">Transmembrane helix</keyword>
<dbReference type="KEGG" id="cvn:111105089"/>
<protein>
    <submittedName>
        <fullName evidence="3">Uncharacterized protein LOC111105089</fullName>
    </submittedName>
</protein>
<dbReference type="SUPFAM" id="SSF52799">
    <property type="entry name" value="(Phosphotyrosine protein) phosphatases II"/>
    <property type="match status" value="1"/>
</dbReference>
<dbReference type="RefSeq" id="XP_022294970.1">
    <property type="nucleotide sequence ID" value="XM_022439262.1"/>
</dbReference>
<gene>
    <name evidence="3" type="primary">LOC111105089</name>
</gene>
<proteinExistence type="predicted"/>
<evidence type="ECO:0000256" key="1">
    <source>
        <dbReference type="SAM" id="Phobius"/>
    </source>
</evidence>
<keyword evidence="2" id="KW-1185">Reference proteome</keyword>
<dbReference type="GeneID" id="111105089"/>